<sequence>MPLCTLHLISLYQDTKYPIPGFLEALSRSDITPLVVSRVIRWIILPTKLSTDALLAQNTRWDLLLILSSTSPLPQSVLKLVQNQWSVTAGIPKRLLQDFESKNRQFLHPPHGSIPKLSGALEQPLTAESAQGLELSAELRSWIQRFSTSGPEGKGAVSMLNLLSFKDGMKPSYLEYGKAFAESIGSKRGGNAKIVGTVININGKEKKEGDGDWDEIALAHYPSISHFADMLASEDYQKVNHQHRIPALRDTFILCTSEIGIEDLLGKHVKDSSRL</sequence>
<organism evidence="1 2">
    <name type="scientific">Aaosphaeria arxii CBS 175.79</name>
    <dbReference type="NCBI Taxonomy" id="1450172"/>
    <lineage>
        <taxon>Eukaryota</taxon>
        <taxon>Fungi</taxon>
        <taxon>Dikarya</taxon>
        <taxon>Ascomycota</taxon>
        <taxon>Pezizomycotina</taxon>
        <taxon>Dothideomycetes</taxon>
        <taxon>Pleosporomycetidae</taxon>
        <taxon>Pleosporales</taxon>
        <taxon>Pleosporales incertae sedis</taxon>
        <taxon>Aaosphaeria</taxon>
    </lineage>
</organism>
<dbReference type="EMBL" id="ML978072">
    <property type="protein sequence ID" value="KAF2012512.1"/>
    <property type="molecule type" value="Genomic_DNA"/>
</dbReference>
<evidence type="ECO:0008006" key="3">
    <source>
        <dbReference type="Google" id="ProtNLM"/>
    </source>
</evidence>
<gene>
    <name evidence="1" type="ORF">BU24DRAFT_253287</name>
</gene>
<dbReference type="Proteomes" id="UP000799778">
    <property type="component" value="Unassembled WGS sequence"/>
</dbReference>
<dbReference type="AlphaFoldDB" id="A0A6A5XHD4"/>
<dbReference type="OrthoDB" id="265717at2759"/>
<dbReference type="Gene3D" id="3.30.70.100">
    <property type="match status" value="1"/>
</dbReference>
<evidence type="ECO:0000313" key="1">
    <source>
        <dbReference type="EMBL" id="KAF2012512.1"/>
    </source>
</evidence>
<protein>
    <recommendedName>
        <fullName evidence="3">DUF1330 domain-containing protein</fullName>
    </recommendedName>
</protein>
<evidence type="ECO:0000313" key="2">
    <source>
        <dbReference type="Proteomes" id="UP000799778"/>
    </source>
</evidence>
<name>A0A6A5XHD4_9PLEO</name>
<dbReference type="PANTHER" id="PTHR40257:SF1">
    <property type="entry name" value="DUF1330 DOMAIN-CONTAINING PROTEIN"/>
    <property type="match status" value="1"/>
</dbReference>
<dbReference type="GeneID" id="54279816"/>
<accession>A0A6A5XHD4</accession>
<reference evidence="1" key="1">
    <citation type="journal article" date="2020" name="Stud. Mycol.">
        <title>101 Dothideomycetes genomes: a test case for predicting lifestyles and emergence of pathogens.</title>
        <authorList>
            <person name="Haridas S."/>
            <person name="Albert R."/>
            <person name="Binder M."/>
            <person name="Bloem J."/>
            <person name="Labutti K."/>
            <person name="Salamov A."/>
            <person name="Andreopoulos B."/>
            <person name="Baker S."/>
            <person name="Barry K."/>
            <person name="Bills G."/>
            <person name="Bluhm B."/>
            <person name="Cannon C."/>
            <person name="Castanera R."/>
            <person name="Culley D."/>
            <person name="Daum C."/>
            <person name="Ezra D."/>
            <person name="Gonzalez J."/>
            <person name="Henrissat B."/>
            <person name="Kuo A."/>
            <person name="Liang C."/>
            <person name="Lipzen A."/>
            <person name="Lutzoni F."/>
            <person name="Magnuson J."/>
            <person name="Mondo S."/>
            <person name="Nolan M."/>
            <person name="Ohm R."/>
            <person name="Pangilinan J."/>
            <person name="Park H.-J."/>
            <person name="Ramirez L."/>
            <person name="Alfaro M."/>
            <person name="Sun H."/>
            <person name="Tritt A."/>
            <person name="Yoshinaga Y."/>
            <person name="Zwiers L.-H."/>
            <person name="Turgeon B."/>
            <person name="Goodwin S."/>
            <person name="Spatafora J."/>
            <person name="Crous P."/>
            <person name="Grigoriev I."/>
        </authorList>
    </citation>
    <scope>NUCLEOTIDE SEQUENCE</scope>
    <source>
        <strain evidence="1">CBS 175.79</strain>
    </source>
</reference>
<keyword evidence="2" id="KW-1185">Reference proteome</keyword>
<dbReference type="PANTHER" id="PTHR40257">
    <property type="match status" value="1"/>
</dbReference>
<proteinExistence type="predicted"/>
<dbReference type="RefSeq" id="XP_033380851.1">
    <property type="nucleotide sequence ID" value="XM_033522419.1"/>
</dbReference>